<gene>
    <name evidence="4" type="ORF">NLU13_7934</name>
</gene>
<dbReference type="PROSITE" id="PS00105">
    <property type="entry name" value="AA_TRANSFER_CLASS_1"/>
    <property type="match status" value="1"/>
</dbReference>
<dbReference type="Gene3D" id="3.90.1150.10">
    <property type="entry name" value="Aspartate Aminotransferase, domain 1"/>
    <property type="match status" value="1"/>
</dbReference>
<evidence type="ECO:0000256" key="2">
    <source>
        <dbReference type="ARBA" id="ARBA00022898"/>
    </source>
</evidence>
<dbReference type="InterPro" id="IPR015424">
    <property type="entry name" value="PyrdxlP-dep_Trfase"/>
</dbReference>
<dbReference type="CDD" id="cd00609">
    <property type="entry name" value="AAT_like"/>
    <property type="match status" value="1"/>
</dbReference>
<evidence type="ECO:0000259" key="3">
    <source>
        <dbReference type="Pfam" id="PF00155"/>
    </source>
</evidence>
<dbReference type="SUPFAM" id="SSF53383">
    <property type="entry name" value="PLP-dependent transferases"/>
    <property type="match status" value="1"/>
</dbReference>
<dbReference type="InterPro" id="IPR004839">
    <property type="entry name" value="Aminotransferase_I/II_large"/>
</dbReference>
<dbReference type="Pfam" id="PF00155">
    <property type="entry name" value="Aminotran_1_2"/>
    <property type="match status" value="1"/>
</dbReference>
<dbReference type="PRINTS" id="PR00753">
    <property type="entry name" value="ACCSYNTHASE"/>
</dbReference>
<dbReference type="Gene3D" id="3.40.640.10">
    <property type="entry name" value="Type I PLP-dependent aspartate aminotransferase-like (Major domain)"/>
    <property type="match status" value="1"/>
</dbReference>
<keyword evidence="2" id="KW-0663">Pyridoxal phosphate</keyword>
<dbReference type="InterPro" id="IPR004838">
    <property type="entry name" value="NHTrfase_class1_PyrdxlP-BS"/>
</dbReference>
<dbReference type="InterPro" id="IPR015422">
    <property type="entry name" value="PyrdxlP-dep_Trfase_small"/>
</dbReference>
<name>A0AA39L607_SARSR</name>
<proteinExistence type="inferred from homology"/>
<evidence type="ECO:0000313" key="5">
    <source>
        <dbReference type="Proteomes" id="UP001175261"/>
    </source>
</evidence>
<keyword evidence="5" id="KW-1185">Reference proteome</keyword>
<organism evidence="4 5">
    <name type="scientific">Sarocladium strictum</name>
    <name type="common">Black bundle disease fungus</name>
    <name type="synonym">Acremonium strictum</name>
    <dbReference type="NCBI Taxonomy" id="5046"/>
    <lineage>
        <taxon>Eukaryota</taxon>
        <taxon>Fungi</taxon>
        <taxon>Dikarya</taxon>
        <taxon>Ascomycota</taxon>
        <taxon>Pezizomycotina</taxon>
        <taxon>Sordariomycetes</taxon>
        <taxon>Hypocreomycetidae</taxon>
        <taxon>Hypocreales</taxon>
        <taxon>Sarocladiaceae</taxon>
        <taxon>Sarocladium</taxon>
    </lineage>
</organism>
<protein>
    <recommendedName>
        <fullName evidence="3">Aminotransferase class I/classII large domain-containing protein</fullName>
    </recommendedName>
</protein>
<dbReference type="GO" id="GO:0030170">
    <property type="term" value="F:pyridoxal phosphate binding"/>
    <property type="evidence" value="ECO:0007669"/>
    <property type="project" value="InterPro"/>
</dbReference>
<sequence>MQAIPTFALDNWIRDTVPKCTIRLDGSCASYQSLDDLRKLAPDSSQDPVNSSLALDYGETSGLRSLRERIAYLHSTDRVKVTAEDVIITSGSIAANYLALSTLLGPKDHVICQYPTYGQLITLPRHLGAEVSLWEAEVENNWEPDVKELARLIKPNTKAIIINNPCNPTGAVLRQPVLDAILKIVQEKSLLLLSDEVFRPLFHNSTREQPSSAVSLGYRKVLCTGSLSKAYGLPGIRVGWVVSPDPEIISRMLTVRDYTTITVSQLDQGVASFALSPAVLPRLLEKNLSQCGKGIALIDHFIKENDRWCSWVPPAGTGVAFILIRDDTGRPVDAVDFCTDFADKRGICLIPAGYSFSDQGRSDFEGYIRLGISYCPELEQALQELSTFLQIYMQAL</sequence>
<reference evidence="4" key="1">
    <citation type="submission" date="2022-10" db="EMBL/GenBank/DDBJ databases">
        <title>Determination and structural analysis of whole genome sequence of Sarocladium strictum F4-1.</title>
        <authorList>
            <person name="Hu L."/>
            <person name="Jiang Y."/>
        </authorList>
    </citation>
    <scope>NUCLEOTIDE SEQUENCE</scope>
    <source>
        <strain evidence="4">F4-1</strain>
    </source>
</reference>
<evidence type="ECO:0000256" key="1">
    <source>
        <dbReference type="ARBA" id="ARBA00007441"/>
    </source>
</evidence>
<accession>A0AA39L607</accession>
<dbReference type="InterPro" id="IPR015421">
    <property type="entry name" value="PyrdxlP-dep_Trfase_major"/>
</dbReference>
<dbReference type="PANTHER" id="PTHR43510:SF1">
    <property type="entry name" value="AMINOTRANSFERASE FUNCTION, HYPOTHETICAL (EUROFUNG)"/>
    <property type="match status" value="1"/>
</dbReference>
<dbReference type="Proteomes" id="UP001175261">
    <property type="component" value="Unassembled WGS sequence"/>
</dbReference>
<comment type="similarity">
    <text evidence="1">Belongs to the class-I pyridoxal-phosphate-dependent aminotransferase family.</text>
</comment>
<comment type="caution">
    <text evidence="4">The sequence shown here is derived from an EMBL/GenBank/DDBJ whole genome shotgun (WGS) entry which is preliminary data.</text>
</comment>
<dbReference type="AlphaFoldDB" id="A0AA39L607"/>
<feature type="domain" description="Aminotransferase class I/classII large" evidence="3">
    <location>
        <begin position="54"/>
        <end position="276"/>
    </location>
</feature>
<dbReference type="GO" id="GO:0003824">
    <property type="term" value="F:catalytic activity"/>
    <property type="evidence" value="ECO:0007669"/>
    <property type="project" value="InterPro"/>
</dbReference>
<dbReference type="EMBL" id="JAPDFR010000007">
    <property type="protein sequence ID" value="KAK0385458.1"/>
    <property type="molecule type" value="Genomic_DNA"/>
</dbReference>
<evidence type="ECO:0000313" key="4">
    <source>
        <dbReference type="EMBL" id="KAK0385458.1"/>
    </source>
</evidence>
<dbReference type="PANTHER" id="PTHR43510">
    <property type="entry name" value="AMINOTRANSFERASE FUNCTION, HYPOTHETICAL (EUROFUNG)"/>
    <property type="match status" value="1"/>
</dbReference>